<dbReference type="Proteomes" id="UP000249555">
    <property type="component" value="Unassembled WGS sequence"/>
</dbReference>
<organism evidence="1 2">
    <name type="scientific">Sphingomonas taxi</name>
    <dbReference type="NCBI Taxonomy" id="1549858"/>
    <lineage>
        <taxon>Bacteria</taxon>
        <taxon>Pseudomonadati</taxon>
        <taxon>Pseudomonadota</taxon>
        <taxon>Alphaproteobacteria</taxon>
        <taxon>Sphingomonadales</taxon>
        <taxon>Sphingomonadaceae</taxon>
        <taxon>Sphingomonas</taxon>
    </lineage>
</organism>
<evidence type="ECO:0000313" key="1">
    <source>
        <dbReference type="EMBL" id="PZO72283.1"/>
    </source>
</evidence>
<gene>
    <name evidence="1" type="ORF">DI640_12985</name>
</gene>
<name>A0A2W4YR75_9SPHN</name>
<comment type="caution">
    <text evidence="1">The sequence shown here is derived from an EMBL/GenBank/DDBJ whole genome shotgun (WGS) entry which is preliminary data.</text>
</comment>
<reference evidence="1 2" key="1">
    <citation type="submission" date="2017-08" db="EMBL/GenBank/DDBJ databases">
        <title>Infants hospitalized years apart are colonized by the same room-sourced microbial strains.</title>
        <authorList>
            <person name="Brooks B."/>
            <person name="Olm M.R."/>
            <person name="Firek B.A."/>
            <person name="Baker R."/>
            <person name="Thomas B.C."/>
            <person name="Morowitz M.J."/>
            <person name="Banfield J.F."/>
        </authorList>
    </citation>
    <scope>NUCLEOTIDE SEQUENCE [LARGE SCALE GENOMIC DNA]</scope>
    <source>
        <strain evidence="1">S2_018_000_R3_119</strain>
    </source>
</reference>
<sequence>MMFGSPTHDLTADEVREAMRELHRALCDCGADDDHACIAMLLKGMQGPLGMLTTLLGATTELEREQKAFVVAQLFFTMETLRNAALPGTTPEQMFLWARNFAAEQRKAMH</sequence>
<evidence type="ECO:0000313" key="2">
    <source>
        <dbReference type="Proteomes" id="UP000249555"/>
    </source>
</evidence>
<dbReference type="AlphaFoldDB" id="A0A2W4YR75"/>
<accession>A0A2W4YR75</accession>
<proteinExistence type="predicted"/>
<dbReference type="EMBL" id="QFMX01000013">
    <property type="protein sequence ID" value="PZO72283.1"/>
    <property type="molecule type" value="Genomic_DNA"/>
</dbReference>
<protein>
    <submittedName>
        <fullName evidence="1">Uncharacterized protein</fullName>
    </submittedName>
</protein>